<comment type="caution">
    <text evidence="1">The sequence shown here is derived from an EMBL/GenBank/DDBJ whole genome shotgun (WGS) entry which is preliminary data.</text>
</comment>
<name>A0ABS4WEC0_9MICC</name>
<dbReference type="EMBL" id="JAGIOE010000001">
    <property type="protein sequence ID" value="MBP2374557.1"/>
    <property type="molecule type" value="Genomic_DNA"/>
</dbReference>
<reference evidence="1 2" key="1">
    <citation type="submission" date="2021-03" db="EMBL/GenBank/DDBJ databases">
        <title>Sequencing the genomes of 1000 actinobacteria strains.</title>
        <authorList>
            <person name="Klenk H.-P."/>
        </authorList>
    </citation>
    <scope>NUCLEOTIDE SEQUENCE [LARGE SCALE GENOMIC DNA]</scope>
    <source>
        <strain evidence="1 2">DSM 15454</strain>
    </source>
</reference>
<keyword evidence="2" id="KW-1185">Reference proteome</keyword>
<gene>
    <name evidence="1" type="ORF">JOF46_002469</name>
</gene>
<evidence type="ECO:0008006" key="3">
    <source>
        <dbReference type="Google" id="ProtNLM"/>
    </source>
</evidence>
<evidence type="ECO:0000313" key="2">
    <source>
        <dbReference type="Proteomes" id="UP000766570"/>
    </source>
</evidence>
<organism evidence="1 2">
    <name type="scientific">Paeniglutamicibacter psychrophenolicus</name>
    <dbReference type="NCBI Taxonomy" id="257454"/>
    <lineage>
        <taxon>Bacteria</taxon>
        <taxon>Bacillati</taxon>
        <taxon>Actinomycetota</taxon>
        <taxon>Actinomycetes</taxon>
        <taxon>Micrococcales</taxon>
        <taxon>Micrococcaceae</taxon>
        <taxon>Paeniglutamicibacter</taxon>
    </lineage>
</organism>
<accession>A0ABS4WEC0</accession>
<dbReference type="InterPro" id="IPR024787">
    <property type="entry name" value="EcsC"/>
</dbReference>
<dbReference type="Proteomes" id="UP000766570">
    <property type="component" value="Unassembled WGS sequence"/>
</dbReference>
<protein>
    <recommendedName>
        <fullName evidence="3">Serine/arginine repetitive matrix protein 2</fullName>
    </recommendedName>
</protein>
<dbReference type="PANTHER" id="PTHR41260">
    <property type="entry name" value="PROTEIN ECSC"/>
    <property type="match status" value="1"/>
</dbReference>
<sequence length="381" mass="39842">MTEPSEYELAAWRDIQRFKGRPLSQMMRNTGEQVAAGAMKLGNHATQFLEKRPGALAAVSRGQDLVGKGAHVIGTGARKAAGSIPDGMVDWGGSAFDSMRQTVGRVSRAGLSTQRVVTKHRKRGHNVVSLNDLRRLDLQQIDAVRGQGTSWGYPIAAALSGMGAGLVISGGELAIPITGGVAAAPSGAAIAGAIVGDAAWVLGLASRSVGHVSLLYGYDPEEPGEKMFVMSVVNAGTAMSASAKTAAMADISRLTQALVRGKAWAILDKSIVAQVSKQFANKFAIRLTKQGLGKVVPVAGIAIGGAFNWATLESIVDAAGIAYRRRFLLEKYPHLADEEAHGSFPQMGQDDPSGADEVISVLDELAEMGGPALQTSKDNSQ</sequence>
<dbReference type="PANTHER" id="PTHR41260:SF1">
    <property type="entry name" value="PROTEIN ECSC"/>
    <property type="match status" value="1"/>
</dbReference>
<dbReference type="RefSeq" id="WP_245348110.1">
    <property type="nucleotide sequence ID" value="NZ_BAAAMI010000017.1"/>
</dbReference>
<dbReference type="Pfam" id="PF12787">
    <property type="entry name" value="EcsC"/>
    <property type="match status" value="1"/>
</dbReference>
<evidence type="ECO:0000313" key="1">
    <source>
        <dbReference type="EMBL" id="MBP2374557.1"/>
    </source>
</evidence>
<proteinExistence type="predicted"/>